<dbReference type="RefSeq" id="WP_105329726.1">
    <property type="nucleotide sequence ID" value="NZ_PUHY01000008.1"/>
</dbReference>
<dbReference type="EMBL" id="PUHY01000008">
    <property type="protein sequence ID" value="PQO35334.1"/>
    <property type="molecule type" value="Genomic_DNA"/>
</dbReference>
<gene>
    <name evidence="3" type="ORF">C5Y83_10940</name>
</gene>
<evidence type="ECO:0000313" key="3">
    <source>
        <dbReference type="EMBL" id="PQO35334.1"/>
    </source>
</evidence>
<dbReference type="OrthoDB" id="9950164at2"/>
<feature type="signal peptide" evidence="2">
    <location>
        <begin position="1"/>
        <end position="22"/>
    </location>
</feature>
<proteinExistence type="predicted"/>
<evidence type="ECO:0000313" key="4">
    <source>
        <dbReference type="Proteomes" id="UP000238322"/>
    </source>
</evidence>
<accession>A0A2S8FU13</accession>
<evidence type="ECO:0000256" key="1">
    <source>
        <dbReference type="SAM" id="MobiDB-lite"/>
    </source>
</evidence>
<feature type="region of interest" description="Disordered" evidence="1">
    <location>
        <begin position="169"/>
        <end position="199"/>
    </location>
</feature>
<sequence length="251" mass="27500">MPSKPLLAIGLLLIGIMASAGAQTPPAEPELTHFANEIESIQLPEHRKWYTVLVTSDGKPSAIADWFAEDARLADLKQRTEWRHYSSKSQMFTAHLKPEYGSDYPLLVIQDQDGAMRAQLGGTQLQLIENPDQLVTALNIAADTLRPIEQRKMGGWLFNRNRPAPNVCPGPNCPLPPAPEPPPEDPPAEIKKPVDPPAAKNTPVADWAIAVFGPQVAPWANGFNLKESALAAAIVGGAWFWKRRQAKKATR</sequence>
<feature type="chain" id="PRO_5015443500" evidence="2">
    <location>
        <begin position="23"/>
        <end position="251"/>
    </location>
</feature>
<comment type="caution">
    <text evidence="3">The sequence shown here is derived from an EMBL/GenBank/DDBJ whole genome shotgun (WGS) entry which is preliminary data.</text>
</comment>
<keyword evidence="2" id="KW-0732">Signal</keyword>
<dbReference type="Proteomes" id="UP000238322">
    <property type="component" value="Unassembled WGS sequence"/>
</dbReference>
<reference evidence="3 4" key="1">
    <citation type="submission" date="2018-02" db="EMBL/GenBank/DDBJ databases">
        <title>Comparative genomes isolates from brazilian mangrove.</title>
        <authorList>
            <person name="Araujo J.E."/>
            <person name="Taketani R.G."/>
            <person name="Silva M.C.P."/>
            <person name="Loureco M.V."/>
            <person name="Andreote F.D."/>
        </authorList>
    </citation>
    <scope>NUCLEOTIDE SEQUENCE [LARGE SCALE GENOMIC DNA]</scope>
    <source>
        <strain evidence="3 4">Hex-1 MGV</strain>
    </source>
</reference>
<feature type="compositionally biased region" description="Pro residues" evidence="1">
    <location>
        <begin position="169"/>
        <end position="181"/>
    </location>
</feature>
<protein>
    <submittedName>
        <fullName evidence="3">Uncharacterized protein</fullName>
    </submittedName>
</protein>
<dbReference type="AlphaFoldDB" id="A0A2S8FU13"/>
<evidence type="ECO:0000256" key="2">
    <source>
        <dbReference type="SAM" id="SignalP"/>
    </source>
</evidence>
<organism evidence="3 4">
    <name type="scientific">Blastopirellula marina</name>
    <dbReference type="NCBI Taxonomy" id="124"/>
    <lineage>
        <taxon>Bacteria</taxon>
        <taxon>Pseudomonadati</taxon>
        <taxon>Planctomycetota</taxon>
        <taxon>Planctomycetia</taxon>
        <taxon>Pirellulales</taxon>
        <taxon>Pirellulaceae</taxon>
        <taxon>Blastopirellula</taxon>
    </lineage>
</organism>
<name>A0A2S8FU13_9BACT</name>